<organism evidence="1 2">
    <name type="scientific">Brachionus plicatilis</name>
    <name type="common">Marine rotifer</name>
    <name type="synonym">Brachionus muelleri</name>
    <dbReference type="NCBI Taxonomy" id="10195"/>
    <lineage>
        <taxon>Eukaryota</taxon>
        <taxon>Metazoa</taxon>
        <taxon>Spiralia</taxon>
        <taxon>Gnathifera</taxon>
        <taxon>Rotifera</taxon>
        <taxon>Eurotatoria</taxon>
        <taxon>Monogononta</taxon>
        <taxon>Pseudotrocha</taxon>
        <taxon>Ploima</taxon>
        <taxon>Brachionidae</taxon>
        <taxon>Brachionus</taxon>
    </lineage>
</organism>
<protein>
    <submittedName>
        <fullName evidence="1">Uncharacterized protein</fullName>
    </submittedName>
</protein>
<gene>
    <name evidence="1" type="ORF">BpHYR1_014054</name>
</gene>
<dbReference type="AlphaFoldDB" id="A0A3M7T651"/>
<reference evidence="1 2" key="1">
    <citation type="journal article" date="2018" name="Sci. Rep.">
        <title>Genomic signatures of local adaptation to the degree of environmental predictability in rotifers.</title>
        <authorList>
            <person name="Franch-Gras L."/>
            <person name="Hahn C."/>
            <person name="Garcia-Roger E.M."/>
            <person name="Carmona M.J."/>
            <person name="Serra M."/>
            <person name="Gomez A."/>
        </authorList>
    </citation>
    <scope>NUCLEOTIDE SEQUENCE [LARGE SCALE GENOMIC DNA]</scope>
    <source>
        <strain evidence="1">HYR1</strain>
    </source>
</reference>
<comment type="caution">
    <text evidence="1">The sequence shown here is derived from an EMBL/GenBank/DDBJ whole genome shotgun (WGS) entry which is preliminary data.</text>
</comment>
<sequence>MSQLYEKKLKSIFIDELKTINSILMSIKCMCACVIIEVPNFYGIITTATGQCVFIDKLNT</sequence>
<evidence type="ECO:0000313" key="1">
    <source>
        <dbReference type="EMBL" id="RNA43502.1"/>
    </source>
</evidence>
<accession>A0A3M7T651</accession>
<proteinExistence type="predicted"/>
<dbReference type="EMBL" id="REGN01000219">
    <property type="protein sequence ID" value="RNA43502.1"/>
    <property type="molecule type" value="Genomic_DNA"/>
</dbReference>
<dbReference type="Proteomes" id="UP000276133">
    <property type="component" value="Unassembled WGS sequence"/>
</dbReference>
<evidence type="ECO:0000313" key="2">
    <source>
        <dbReference type="Proteomes" id="UP000276133"/>
    </source>
</evidence>
<name>A0A3M7T651_BRAPC</name>
<keyword evidence="2" id="KW-1185">Reference proteome</keyword>